<dbReference type="RefSeq" id="WP_072580031.1">
    <property type="nucleotide sequence ID" value="NZ_CP016020.1"/>
</dbReference>
<evidence type="ECO:0000259" key="6">
    <source>
        <dbReference type="PROSITE" id="PS50110"/>
    </source>
</evidence>
<evidence type="ECO:0000256" key="3">
    <source>
        <dbReference type="HAMAP-Rule" id="MF_00099"/>
    </source>
</evidence>
<gene>
    <name evidence="3" type="primary">cheB</name>
    <name evidence="8" type="ORF">A9C19_11005</name>
</gene>
<reference evidence="8 9" key="1">
    <citation type="journal article" date="2016" name="Sci. Rep.">
        <title>Complete genome sequence and transcriptomic analysis of a novel marine strain Bacillus weihaiensis reveals the mechanism of brown algae degradation.</title>
        <authorList>
            <person name="Zhu Y."/>
            <person name="Chen P."/>
            <person name="Bao Y."/>
            <person name="Men Y."/>
            <person name="Zeng Y."/>
            <person name="Yang J."/>
            <person name="Sun J."/>
            <person name="Sun Y."/>
        </authorList>
    </citation>
    <scope>NUCLEOTIDE SEQUENCE [LARGE SCALE GENOMIC DNA]</scope>
    <source>
        <strain evidence="8 9">Alg07</strain>
    </source>
</reference>
<dbReference type="GO" id="GO:0008984">
    <property type="term" value="F:protein-glutamate methylesterase activity"/>
    <property type="evidence" value="ECO:0007669"/>
    <property type="project" value="UniProtKB-UniRule"/>
</dbReference>
<dbReference type="SMART" id="SM00448">
    <property type="entry name" value="REC"/>
    <property type="match status" value="1"/>
</dbReference>
<dbReference type="InterPro" id="IPR001789">
    <property type="entry name" value="Sig_transdc_resp-reg_receiver"/>
</dbReference>
<dbReference type="Pfam" id="PF00072">
    <property type="entry name" value="Response_reg"/>
    <property type="match status" value="1"/>
</dbReference>
<evidence type="ECO:0000259" key="7">
    <source>
        <dbReference type="PROSITE" id="PS50122"/>
    </source>
</evidence>
<dbReference type="STRING" id="1547283.A9C19_11005"/>
<keyword evidence="9" id="KW-1185">Reference proteome</keyword>
<dbReference type="CDD" id="cd17541">
    <property type="entry name" value="REC_CheB-like"/>
    <property type="match status" value="1"/>
</dbReference>
<feature type="active site" evidence="3 4">
    <location>
        <position position="210"/>
    </location>
</feature>
<dbReference type="InterPro" id="IPR011006">
    <property type="entry name" value="CheY-like_superfamily"/>
</dbReference>
<comment type="subcellular location">
    <subcellularLocation>
        <location evidence="3">Cytoplasm</location>
    </subcellularLocation>
</comment>
<evidence type="ECO:0000256" key="1">
    <source>
        <dbReference type="ARBA" id="ARBA00022801"/>
    </source>
</evidence>
<keyword evidence="3" id="KW-0963">Cytoplasm</keyword>
<evidence type="ECO:0000256" key="4">
    <source>
        <dbReference type="PROSITE-ProRule" id="PRU00050"/>
    </source>
</evidence>
<feature type="modified residue" description="4-aspartylphosphate" evidence="3 5">
    <location>
        <position position="56"/>
    </location>
</feature>
<dbReference type="Proteomes" id="UP000181936">
    <property type="component" value="Chromosome"/>
</dbReference>
<dbReference type="KEGG" id="bwh:A9C19_11005"/>
<dbReference type="GO" id="GO:0006935">
    <property type="term" value="P:chemotaxis"/>
    <property type="evidence" value="ECO:0007669"/>
    <property type="project" value="UniProtKB-UniRule"/>
</dbReference>
<evidence type="ECO:0000256" key="2">
    <source>
        <dbReference type="ARBA" id="ARBA00048267"/>
    </source>
</evidence>
<organism evidence="8 9">
    <name type="scientific">Bacillus weihaiensis</name>
    <dbReference type="NCBI Taxonomy" id="1547283"/>
    <lineage>
        <taxon>Bacteria</taxon>
        <taxon>Bacillati</taxon>
        <taxon>Bacillota</taxon>
        <taxon>Bacilli</taxon>
        <taxon>Bacillales</taxon>
        <taxon>Bacillaceae</taxon>
        <taxon>Bacillus</taxon>
    </lineage>
</organism>
<comment type="PTM">
    <text evidence="3">Phosphorylated by CheA. Phosphorylation of the N-terminal regulatory domain activates the methylesterase activity.</text>
</comment>
<accession>A0A1L3MSC7</accession>
<dbReference type="Pfam" id="PF01339">
    <property type="entry name" value="CheB_methylest"/>
    <property type="match status" value="1"/>
</dbReference>
<dbReference type="Gene3D" id="3.40.50.2300">
    <property type="match status" value="1"/>
</dbReference>
<sequence>MEKIRVLVVDDSAFMRKLITDFLTETEEIEVVGIARNGEDAINKVKQLNPDVITLDVEMPIMNGIEALKVIMEDSPRPVIMLSSTTKEGAENTILALQYGAFDFIAKPSGAISLDLVKIKKELVDKVILAKSSKLGKPLDIKNGKNIVLSPQKYSKIDSNRCGISVRIDKNMNVRKLVCIGTSTGGPRALQQVLPKIPADMNAPIFVVQHMPPGFTQSLAKRLDSISSIHVKEAENGEVVKAGTAYIAPGGSHMKIMKTGTSLTIKVDQTDIRNGHRPSVDVMYESLCELKDYKKIAVIMTGMGTDGSHGLRQLKQTGSVKAIAESEQSSVVYGMPKAAVGTNVVDRVEHVDQIATAIMDFINSDF</sequence>
<proteinExistence type="inferred from homology"/>
<feature type="active site" evidence="3 4">
    <location>
        <position position="183"/>
    </location>
</feature>
<evidence type="ECO:0000256" key="5">
    <source>
        <dbReference type="PROSITE-ProRule" id="PRU00169"/>
    </source>
</evidence>
<dbReference type="GO" id="GO:0005737">
    <property type="term" value="C:cytoplasm"/>
    <property type="evidence" value="ECO:0007669"/>
    <property type="project" value="UniProtKB-SubCell"/>
</dbReference>
<protein>
    <recommendedName>
        <fullName evidence="3">Protein-glutamate methylesterase/protein-glutamine glutaminase</fullName>
        <ecNumber evidence="3">3.1.1.61</ecNumber>
        <ecNumber evidence="3">3.5.1.44</ecNumber>
    </recommendedName>
</protein>
<name>A0A1L3MSC7_9BACI</name>
<dbReference type="NCBIfam" id="NF001965">
    <property type="entry name" value="PRK00742.1"/>
    <property type="match status" value="1"/>
</dbReference>
<evidence type="ECO:0000313" key="8">
    <source>
        <dbReference type="EMBL" id="APH05239.1"/>
    </source>
</evidence>
<comment type="function">
    <text evidence="3">Involved in chemotaxis. Part of a chemotaxis signal transduction system that modulates chemotaxis in response to various stimuli. Catalyzes the demethylation of specific methylglutamate residues introduced into the chemoreceptors (methyl-accepting chemotaxis proteins or MCP) by CheR. Also mediates the irreversible deamidation of specific glutamine residues to glutamic acid.</text>
</comment>
<dbReference type="Gene3D" id="3.40.50.180">
    <property type="entry name" value="Methylesterase CheB, C-terminal domain"/>
    <property type="match status" value="1"/>
</dbReference>
<keyword evidence="3 4" id="KW-0145">Chemotaxis</keyword>
<dbReference type="InterPro" id="IPR000673">
    <property type="entry name" value="Sig_transdc_resp-reg_Me-estase"/>
</dbReference>
<dbReference type="PANTHER" id="PTHR42872">
    <property type="entry name" value="PROTEIN-GLUTAMATE METHYLESTERASE/PROTEIN-GLUTAMINE GLUTAMINASE"/>
    <property type="match status" value="1"/>
</dbReference>
<dbReference type="PROSITE" id="PS50122">
    <property type="entry name" value="CHEB"/>
    <property type="match status" value="1"/>
</dbReference>
<dbReference type="CDD" id="cd16432">
    <property type="entry name" value="CheB_Rec"/>
    <property type="match status" value="1"/>
</dbReference>
<dbReference type="EMBL" id="CP016020">
    <property type="protein sequence ID" value="APH05239.1"/>
    <property type="molecule type" value="Genomic_DNA"/>
</dbReference>
<dbReference type="HAMAP" id="MF_00099">
    <property type="entry name" value="CheB_chemtxs"/>
    <property type="match status" value="1"/>
</dbReference>
<dbReference type="PIRSF" id="PIRSF000876">
    <property type="entry name" value="RR_chemtxs_CheB"/>
    <property type="match status" value="1"/>
</dbReference>
<comment type="domain">
    <text evidence="3">Contains a C-terminal catalytic domain, and an N-terminal region which modulates catalytic activity.</text>
</comment>
<dbReference type="EC" id="3.5.1.44" evidence="3"/>
<evidence type="ECO:0000313" key="9">
    <source>
        <dbReference type="Proteomes" id="UP000181936"/>
    </source>
</evidence>
<dbReference type="SUPFAM" id="SSF52172">
    <property type="entry name" value="CheY-like"/>
    <property type="match status" value="1"/>
</dbReference>
<keyword evidence="3 5" id="KW-0597">Phosphoprotein</keyword>
<dbReference type="GO" id="GO:0000156">
    <property type="term" value="F:phosphorelay response regulator activity"/>
    <property type="evidence" value="ECO:0007669"/>
    <property type="project" value="InterPro"/>
</dbReference>
<dbReference type="OrthoDB" id="9793421at2"/>
<comment type="similarity">
    <text evidence="3">Belongs to the CheB family.</text>
</comment>
<dbReference type="PANTHER" id="PTHR42872:SF3">
    <property type="entry name" value="PROTEIN-GLUTAMATE METHYLESTERASE_PROTEIN-GLUTAMINE GLUTAMINASE 1"/>
    <property type="match status" value="1"/>
</dbReference>
<dbReference type="InterPro" id="IPR035909">
    <property type="entry name" value="CheB_C"/>
</dbReference>
<feature type="domain" description="Response regulatory" evidence="6">
    <location>
        <begin position="5"/>
        <end position="122"/>
    </location>
</feature>
<keyword evidence="1 3" id="KW-0378">Hydrolase</keyword>
<comment type="catalytic activity">
    <reaction evidence="3">
        <text>L-glutaminyl-[protein] + H2O = L-glutamyl-[protein] + NH4(+)</text>
        <dbReference type="Rhea" id="RHEA:16441"/>
        <dbReference type="Rhea" id="RHEA-COMP:10207"/>
        <dbReference type="Rhea" id="RHEA-COMP:10208"/>
        <dbReference type="ChEBI" id="CHEBI:15377"/>
        <dbReference type="ChEBI" id="CHEBI:28938"/>
        <dbReference type="ChEBI" id="CHEBI:29973"/>
        <dbReference type="ChEBI" id="CHEBI:30011"/>
        <dbReference type="EC" id="3.5.1.44"/>
    </reaction>
</comment>
<dbReference type="GO" id="GO:0050568">
    <property type="term" value="F:protein-glutamine glutaminase activity"/>
    <property type="evidence" value="ECO:0007669"/>
    <property type="project" value="UniProtKB-UniRule"/>
</dbReference>
<dbReference type="EC" id="3.1.1.61" evidence="3"/>
<dbReference type="SUPFAM" id="SSF52738">
    <property type="entry name" value="Methylesterase CheB, C-terminal domain"/>
    <property type="match status" value="1"/>
</dbReference>
<feature type="active site" evidence="3 4">
    <location>
        <position position="306"/>
    </location>
</feature>
<comment type="catalytic activity">
    <reaction evidence="2 3">
        <text>[protein]-L-glutamate 5-O-methyl ester + H2O = L-glutamyl-[protein] + methanol + H(+)</text>
        <dbReference type="Rhea" id="RHEA:23236"/>
        <dbReference type="Rhea" id="RHEA-COMP:10208"/>
        <dbReference type="Rhea" id="RHEA-COMP:10311"/>
        <dbReference type="ChEBI" id="CHEBI:15377"/>
        <dbReference type="ChEBI" id="CHEBI:15378"/>
        <dbReference type="ChEBI" id="CHEBI:17790"/>
        <dbReference type="ChEBI" id="CHEBI:29973"/>
        <dbReference type="ChEBI" id="CHEBI:82795"/>
        <dbReference type="EC" id="3.1.1.61"/>
    </reaction>
</comment>
<dbReference type="InterPro" id="IPR008248">
    <property type="entry name" value="CheB-like"/>
</dbReference>
<dbReference type="AlphaFoldDB" id="A0A1L3MSC7"/>
<dbReference type="PROSITE" id="PS50110">
    <property type="entry name" value="RESPONSE_REGULATORY"/>
    <property type="match status" value="1"/>
</dbReference>
<feature type="domain" description="CheB-type methylesterase" evidence="7">
    <location>
        <begin position="171"/>
        <end position="365"/>
    </location>
</feature>